<dbReference type="PROSITE" id="PS50081">
    <property type="entry name" value="ZF_DAG_PE_2"/>
    <property type="match status" value="1"/>
</dbReference>
<dbReference type="PANTHER" id="PTHR46199:SF3">
    <property type="entry name" value="RAC GTPASE-ACTIVATING PROTEIN 1"/>
    <property type="match status" value="1"/>
</dbReference>
<evidence type="ECO:0000313" key="7">
    <source>
        <dbReference type="EMBL" id="KAE9540690.1"/>
    </source>
</evidence>
<evidence type="ECO:0000259" key="6">
    <source>
        <dbReference type="PROSITE" id="PS50238"/>
    </source>
</evidence>
<keyword evidence="2" id="KW-0862">Zinc</keyword>
<protein>
    <recommendedName>
        <fullName evidence="9">Rho-GAP domain-containing protein</fullName>
    </recommendedName>
</protein>
<dbReference type="Pfam" id="PF00130">
    <property type="entry name" value="C1_1"/>
    <property type="match status" value="1"/>
</dbReference>
<dbReference type="OrthoDB" id="2218807at2759"/>
<dbReference type="GO" id="GO:0046872">
    <property type="term" value="F:metal ion binding"/>
    <property type="evidence" value="ECO:0007669"/>
    <property type="project" value="UniProtKB-KW"/>
</dbReference>
<evidence type="ECO:0000313" key="8">
    <source>
        <dbReference type="Proteomes" id="UP000475862"/>
    </source>
</evidence>
<dbReference type="EMBL" id="VYZN01000013">
    <property type="protein sequence ID" value="KAE9540690.1"/>
    <property type="molecule type" value="Genomic_DNA"/>
</dbReference>
<evidence type="ECO:0000256" key="2">
    <source>
        <dbReference type="ARBA" id="ARBA00022833"/>
    </source>
</evidence>
<dbReference type="PROSITE" id="PS00479">
    <property type="entry name" value="ZF_DAG_PE_1"/>
    <property type="match status" value="1"/>
</dbReference>
<organism evidence="7 8">
    <name type="scientific">Aphis glycines</name>
    <name type="common">Soybean aphid</name>
    <dbReference type="NCBI Taxonomy" id="307491"/>
    <lineage>
        <taxon>Eukaryota</taxon>
        <taxon>Metazoa</taxon>
        <taxon>Ecdysozoa</taxon>
        <taxon>Arthropoda</taxon>
        <taxon>Hexapoda</taxon>
        <taxon>Insecta</taxon>
        <taxon>Pterygota</taxon>
        <taxon>Neoptera</taxon>
        <taxon>Paraneoptera</taxon>
        <taxon>Hemiptera</taxon>
        <taxon>Sternorrhyncha</taxon>
        <taxon>Aphidomorpha</taxon>
        <taxon>Aphidoidea</taxon>
        <taxon>Aphididae</taxon>
        <taxon>Aphidini</taxon>
        <taxon>Aphis</taxon>
        <taxon>Aphis</taxon>
    </lineage>
</organism>
<dbReference type="GO" id="GO:0007266">
    <property type="term" value="P:Rho protein signal transduction"/>
    <property type="evidence" value="ECO:0007669"/>
    <property type="project" value="TreeGrafter"/>
</dbReference>
<dbReference type="AlphaFoldDB" id="A0A6G0TXZ3"/>
<dbReference type="SUPFAM" id="SSF48350">
    <property type="entry name" value="GTPase activation domain, GAP"/>
    <property type="match status" value="1"/>
</dbReference>
<dbReference type="Proteomes" id="UP000475862">
    <property type="component" value="Unassembled WGS sequence"/>
</dbReference>
<feature type="compositionally biased region" description="Polar residues" evidence="4">
    <location>
        <begin position="513"/>
        <end position="534"/>
    </location>
</feature>
<name>A0A6G0TXZ3_APHGL</name>
<dbReference type="GO" id="GO:0005096">
    <property type="term" value="F:GTPase activator activity"/>
    <property type="evidence" value="ECO:0007669"/>
    <property type="project" value="TreeGrafter"/>
</dbReference>
<proteinExistence type="predicted"/>
<feature type="domain" description="Phorbol-ester/DAG-type" evidence="5">
    <location>
        <begin position="268"/>
        <end position="317"/>
    </location>
</feature>
<dbReference type="GO" id="GO:0000281">
    <property type="term" value="P:mitotic cytokinesis"/>
    <property type="evidence" value="ECO:0007669"/>
    <property type="project" value="TreeGrafter"/>
</dbReference>
<dbReference type="GO" id="GO:0030496">
    <property type="term" value="C:midbody"/>
    <property type="evidence" value="ECO:0007669"/>
    <property type="project" value="TreeGrafter"/>
</dbReference>
<sequence length="558" mass="63330">MEEHCKSLALQYDLFVNSTLKYLDTATERDYMLKLKVIDQLTYRINQSEADKDIIKKNLEAVQDECSKLTYKLKTSARLLDEAQVEKEKLVLEKETMKSQLKQLHSVFKKQDIAEKSHQTFLNHSDCVQLNEKKSFNNTDALLSDLSYSHSEDSSYENVMKNPKHNSIPTKKCSMGNISNNLNTKKCEIMNVNTSNNQIVAITTLTMDLGSVNAKSVIKTYPTSISQIALSSTDSIEPLSTSESEKENNISEKENNISEKENNVKEKEHNFIQKIIVIPEICGHCHKKIKFNNYMVKCLDCKIITHLECKDFIPMICSTGQLQLNALNCGIPPSIVHCISEIERRGLDTVGLYRVSGSDKEVKNLKDKFHKGLPDLKDIDIHVLCSYLKDLIRMQKYNLISQSDLSKLTDAFKNKNNFSNSFCQTVSELPHSNRNILAFLIIHLQKVASSSKCNMDYNCLAIVFGPTIVGVTSTSLDDLHIKFELISKIVIELLKLPTDFWLSFLKPNSNSPDELLHSTPTQSQPQTPGSSKRFFSSGIKRRILDSPKKNKIAKQVEF</sequence>
<feature type="domain" description="Rho-GAP" evidence="6">
    <location>
        <begin position="322"/>
        <end position="501"/>
    </location>
</feature>
<dbReference type="Pfam" id="PF00620">
    <property type="entry name" value="RhoGAP"/>
    <property type="match status" value="1"/>
</dbReference>
<gene>
    <name evidence="7" type="ORF">AGLY_003935</name>
</gene>
<evidence type="ECO:0000256" key="4">
    <source>
        <dbReference type="SAM" id="MobiDB-lite"/>
    </source>
</evidence>
<dbReference type="InterPro" id="IPR046349">
    <property type="entry name" value="C1-like_sf"/>
</dbReference>
<dbReference type="CDD" id="cd20821">
    <property type="entry name" value="C1_MgcRacGAP"/>
    <property type="match status" value="1"/>
</dbReference>
<feature type="coiled-coil region" evidence="3">
    <location>
        <begin position="45"/>
        <end position="100"/>
    </location>
</feature>
<dbReference type="Gene3D" id="3.30.60.20">
    <property type="match status" value="1"/>
</dbReference>
<accession>A0A6G0TXZ3</accession>
<feature type="compositionally biased region" description="Basic and acidic residues" evidence="4">
    <location>
        <begin position="243"/>
        <end position="262"/>
    </location>
</feature>
<dbReference type="SUPFAM" id="SSF57889">
    <property type="entry name" value="Cysteine-rich domain"/>
    <property type="match status" value="1"/>
</dbReference>
<keyword evidence="8" id="KW-1185">Reference proteome</keyword>
<keyword evidence="3" id="KW-0175">Coiled coil</keyword>
<dbReference type="Gene3D" id="1.10.555.10">
    <property type="entry name" value="Rho GTPase activation protein"/>
    <property type="match status" value="1"/>
</dbReference>
<dbReference type="GO" id="GO:0051233">
    <property type="term" value="C:spindle midzone"/>
    <property type="evidence" value="ECO:0007669"/>
    <property type="project" value="TreeGrafter"/>
</dbReference>
<dbReference type="InterPro" id="IPR002219">
    <property type="entry name" value="PKC_DAG/PE"/>
</dbReference>
<reference evidence="7 8" key="1">
    <citation type="submission" date="2019-08" db="EMBL/GenBank/DDBJ databases">
        <title>The genome of the soybean aphid Biotype 1, its phylome, world population structure and adaptation to the North American continent.</title>
        <authorList>
            <person name="Giordano R."/>
            <person name="Donthu R.K."/>
            <person name="Hernandez A.G."/>
            <person name="Wright C.L."/>
            <person name="Zimin A.V."/>
        </authorList>
    </citation>
    <scope>NUCLEOTIDE SEQUENCE [LARGE SCALE GENOMIC DNA]</scope>
    <source>
        <tissue evidence="7">Whole aphids</tissue>
    </source>
</reference>
<dbReference type="InterPro" id="IPR008936">
    <property type="entry name" value="Rho_GTPase_activation_prot"/>
</dbReference>
<dbReference type="PANTHER" id="PTHR46199">
    <property type="entry name" value="RAC GTPASE-ACTIVATING PROTEIN 1"/>
    <property type="match status" value="1"/>
</dbReference>
<evidence type="ECO:0000259" key="5">
    <source>
        <dbReference type="PROSITE" id="PS50081"/>
    </source>
</evidence>
<dbReference type="PROSITE" id="PS50238">
    <property type="entry name" value="RHOGAP"/>
    <property type="match status" value="1"/>
</dbReference>
<keyword evidence="1" id="KW-0479">Metal-binding</keyword>
<dbReference type="InterPro" id="IPR000198">
    <property type="entry name" value="RhoGAP_dom"/>
</dbReference>
<dbReference type="SMART" id="SM00324">
    <property type="entry name" value="RhoGAP"/>
    <property type="match status" value="1"/>
</dbReference>
<dbReference type="GO" id="GO:0097149">
    <property type="term" value="C:centralspindlin complex"/>
    <property type="evidence" value="ECO:0007669"/>
    <property type="project" value="TreeGrafter"/>
</dbReference>
<evidence type="ECO:0000256" key="3">
    <source>
        <dbReference type="SAM" id="Coils"/>
    </source>
</evidence>
<feature type="region of interest" description="Disordered" evidence="4">
    <location>
        <begin position="236"/>
        <end position="262"/>
    </location>
</feature>
<dbReference type="GO" id="GO:0051256">
    <property type="term" value="P:mitotic spindle midzone assembly"/>
    <property type="evidence" value="ECO:0007669"/>
    <property type="project" value="TreeGrafter"/>
</dbReference>
<comment type="caution">
    <text evidence="7">The sequence shown here is derived from an EMBL/GenBank/DDBJ whole genome shotgun (WGS) entry which is preliminary data.</text>
</comment>
<evidence type="ECO:0000256" key="1">
    <source>
        <dbReference type="ARBA" id="ARBA00022723"/>
    </source>
</evidence>
<feature type="region of interest" description="Disordered" evidence="4">
    <location>
        <begin position="513"/>
        <end position="542"/>
    </location>
</feature>
<evidence type="ECO:0008006" key="9">
    <source>
        <dbReference type="Google" id="ProtNLM"/>
    </source>
</evidence>
<dbReference type="GO" id="GO:0005634">
    <property type="term" value="C:nucleus"/>
    <property type="evidence" value="ECO:0007669"/>
    <property type="project" value="TreeGrafter"/>
</dbReference>
<dbReference type="GO" id="GO:0032154">
    <property type="term" value="C:cleavage furrow"/>
    <property type="evidence" value="ECO:0007669"/>
    <property type="project" value="TreeGrafter"/>
</dbReference>
<dbReference type="SMART" id="SM00109">
    <property type="entry name" value="C1"/>
    <property type="match status" value="1"/>
</dbReference>